<accession>A0AAD5PBI4</accession>
<reference evidence="2" key="2">
    <citation type="submission" date="2023-02" db="EMBL/GenBank/DDBJ databases">
        <authorList>
            <consortium name="DOE Joint Genome Institute"/>
            <person name="Mondo S.J."/>
            <person name="Chang Y."/>
            <person name="Wang Y."/>
            <person name="Ahrendt S."/>
            <person name="Andreopoulos W."/>
            <person name="Barry K."/>
            <person name="Beard J."/>
            <person name="Benny G.L."/>
            <person name="Blankenship S."/>
            <person name="Bonito G."/>
            <person name="Cuomo C."/>
            <person name="Desiro A."/>
            <person name="Gervers K.A."/>
            <person name="Hundley H."/>
            <person name="Kuo A."/>
            <person name="LaButti K."/>
            <person name="Lang B.F."/>
            <person name="Lipzen A."/>
            <person name="O'Donnell K."/>
            <person name="Pangilinan J."/>
            <person name="Reynolds N."/>
            <person name="Sandor L."/>
            <person name="Smith M.W."/>
            <person name="Tsang A."/>
            <person name="Grigoriev I.V."/>
            <person name="Stajich J.E."/>
            <person name="Spatafora J.W."/>
        </authorList>
    </citation>
    <scope>NUCLEOTIDE SEQUENCE</scope>
    <source>
        <strain evidence="2">RSA 2281</strain>
    </source>
</reference>
<evidence type="ECO:0000259" key="1">
    <source>
        <dbReference type="Pfam" id="PF13401"/>
    </source>
</evidence>
<protein>
    <recommendedName>
        <fullName evidence="1">ORC1/DEAH AAA+ ATPase domain-containing protein</fullName>
    </recommendedName>
</protein>
<dbReference type="AlphaFoldDB" id="A0AAD5PBI4"/>
<dbReference type="Pfam" id="PF13401">
    <property type="entry name" value="AAA_22"/>
    <property type="match status" value="1"/>
</dbReference>
<sequence length="196" mass="22541">MLATEQSKEKLTLGLNGIEESIKMATGRHGVHFGETINLYGPSGGGKSWVLSLLLEHALQLDSNDNVIYLDLDGRFVSRRNKKRMNIDNTLSEQPNQEQNNNERFHLFQPNRGQLLATIQGLDSWFYRHTNKRVTMVLVDGIAALNGNLMETLRRLQRKWSFVLVITSLEPQSNTLCHYRFHVYKKLNQVEMKLTS</sequence>
<gene>
    <name evidence="2" type="ORF">BDA99DRAFT_516696</name>
</gene>
<organism evidence="2 3">
    <name type="scientific">Phascolomyces articulosus</name>
    <dbReference type="NCBI Taxonomy" id="60185"/>
    <lineage>
        <taxon>Eukaryota</taxon>
        <taxon>Fungi</taxon>
        <taxon>Fungi incertae sedis</taxon>
        <taxon>Mucoromycota</taxon>
        <taxon>Mucoromycotina</taxon>
        <taxon>Mucoromycetes</taxon>
        <taxon>Mucorales</taxon>
        <taxon>Lichtheimiaceae</taxon>
        <taxon>Phascolomyces</taxon>
    </lineage>
</organism>
<proteinExistence type="predicted"/>
<name>A0AAD5PBI4_9FUNG</name>
<dbReference type="EMBL" id="JAIXMP010000021">
    <property type="protein sequence ID" value="KAI9256538.1"/>
    <property type="molecule type" value="Genomic_DNA"/>
</dbReference>
<evidence type="ECO:0000313" key="3">
    <source>
        <dbReference type="Proteomes" id="UP001209540"/>
    </source>
</evidence>
<dbReference type="SUPFAM" id="SSF52540">
    <property type="entry name" value="P-loop containing nucleoside triphosphate hydrolases"/>
    <property type="match status" value="1"/>
</dbReference>
<feature type="domain" description="ORC1/DEAH AAA+ ATPase" evidence="1">
    <location>
        <begin position="39"/>
        <end position="164"/>
    </location>
</feature>
<keyword evidence="3" id="KW-1185">Reference proteome</keyword>
<reference evidence="2" key="1">
    <citation type="journal article" date="2022" name="IScience">
        <title>Evolution of zygomycete secretomes and the origins of terrestrial fungal ecologies.</title>
        <authorList>
            <person name="Chang Y."/>
            <person name="Wang Y."/>
            <person name="Mondo S."/>
            <person name="Ahrendt S."/>
            <person name="Andreopoulos W."/>
            <person name="Barry K."/>
            <person name="Beard J."/>
            <person name="Benny G.L."/>
            <person name="Blankenship S."/>
            <person name="Bonito G."/>
            <person name="Cuomo C."/>
            <person name="Desiro A."/>
            <person name="Gervers K.A."/>
            <person name="Hundley H."/>
            <person name="Kuo A."/>
            <person name="LaButti K."/>
            <person name="Lang B.F."/>
            <person name="Lipzen A."/>
            <person name="O'Donnell K."/>
            <person name="Pangilinan J."/>
            <person name="Reynolds N."/>
            <person name="Sandor L."/>
            <person name="Smith M.E."/>
            <person name="Tsang A."/>
            <person name="Grigoriev I.V."/>
            <person name="Stajich J.E."/>
            <person name="Spatafora J.W."/>
        </authorList>
    </citation>
    <scope>NUCLEOTIDE SEQUENCE</scope>
    <source>
        <strain evidence="2">RSA 2281</strain>
    </source>
</reference>
<dbReference type="GO" id="GO:0016887">
    <property type="term" value="F:ATP hydrolysis activity"/>
    <property type="evidence" value="ECO:0007669"/>
    <property type="project" value="InterPro"/>
</dbReference>
<dbReference type="Proteomes" id="UP001209540">
    <property type="component" value="Unassembled WGS sequence"/>
</dbReference>
<dbReference type="InterPro" id="IPR027417">
    <property type="entry name" value="P-loop_NTPase"/>
</dbReference>
<dbReference type="Gene3D" id="3.40.50.300">
    <property type="entry name" value="P-loop containing nucleotide triphosphate hydrolases"/>
    <property type="match status" value="1"/>
</dbReference>
<comment type="caution">
    <text evidence="2">The sequence shown here is derived from an EMBL/GenBank/DDBJ whole genome shotgun (WGS) entry which is preliminary data.</text>
</comment>
<dbReference type="InterPro" id="IPR049945">
    <property type="entry name" value="AAA_22"/>
</dbReference>
<evidence type="ECO:0000313" key="2">
    <source>
        <dbReference type="EMBL" id="KAI9256538.1"/>
    </source>
</evidence>